<proteinExistence type="predicted"/>
<dbReference type="EMBL" id="MHRJ01000020">
    <property type="protein sequence ID" value="OHA22768.1"/>
    <property type="molecule type" value="Genomic_DNA"/>
</dbReference>
<dbReference type="Gene3D" id="3.30.160.250">
    <property type="match status" value="1"/>
</dbReference>
<organism evidence="1 2">
    <name type="scientific">Candidatus Taylorbacteria bacterium RIFCSPHIGHO2_02_49_25</name>
    <dbReference type="NCBI Taxonomy" id="1802305"/>
    <lineage>
        <taxon>Bacteria</taxon>
        <taxon>Candidatus Tayloriibacteriota</taxon>
    </lineage>
</organism>
<dbReference type="Proteomes" id="UP000176493">
    <property type="component" value="Unassembled WGS sequence"/>
</dbReference>
<dbReference type="InterPro" id="IPR035069">
    <property type="entry name" value="TTHA1013/TTHA0281-like"/>
</dbReference>
<evidence type="ECO:0008006" key="3">
    <source>
        <dbReference type="Google" id="ProtNLM"/>
    </source>
</evidence>
<dbReference type="SUPFAM" id="SSF143100">
    <property type="entry name" value="TTHA1013/TTHA0281-like"/>
    <property type="match status" value="1"/>
</dbReference>
<name>A0A1G2MFV7_9BACT</name>
<accession>A0A1G2MFV7</accession>
<dbReference type="AlphaFoldDB" id="A0A1G2MFV7"/>
<sequence>MNFPKLTFTAQIFREGRQYVSFNPELRVASCGKTADIAKENLKDAIRGFLLSAHKKGTLHDILEDAGFVRRKNSWRDPDLISFDRVTVSV</sequence>
<gene>
    <name evidence="1" type="ORF">A2W52_02990</name>
</gene>
<evidence type="ECO:0000313" key="1">
    <source>
        <dbReference type="EMBL" id="OHA22768.1"/>
    </source>
</evidence>
<reference evidence="1 2" key="1">
    <citation type="journal article" date="2016" name="Nat. Commun.">
        <title>Thousands of microbial genomes shed light on interconnected biogeochemical processes in an aquifer system.</title>
        <authorList>
            <person name="Anantharaman K."/>
            <person name="Brown C.T."/>
            <person name="Hug L.A."/>
            <person name="Sharon I."/>
            <person name="Castelle C.J."/>
            <person name="Probst A.J."/>
            <person name="Thomas B.C."/>
            <person name="Singh A."/>
            <person name="Wilkins M.J."/>
            <person name="Karaoz U."/>
            <person name="Brodie E.L."/>
            <person name="Williams K.H."/>
            <person name="Hubbard S.S."/>
            <person name="Banfield J.F."/>
        </authorList>
    </citation>
    <scope>NUCLEOTIDE SEQUENCE [LARGE SCALE GENOMIC DNA]</scope>
</reference>
<comment type="caution">
    <text evidence="1">The sequence shown here is derived from an EMBL/GenBank/DDBJ whole genome shotgun (WGS) entry which is preliminary data.</text>
</comment>
<protein>
    <recommendedName>
        <fullName evidence="3">HicB-like antitoxin of toxin-antitoxin system domain-containing protein</fullName>
    </recommendedName>
</protein>
<evidence type="ECO:0000313" key="2">
    <source>
        <dbReference type="Proteomes" id="UP000176493"/>
    </source>
</evidence>